<sequence>MRFRILLLLFFSLLGSSVFSQYDTVQEVEVVEDSVSYDSEEEFVLTDSLVGSNYSTNNTLYPKNFSPDLKNKYKGNEFDYGVSKPQESLWDIIKRQIAKLLSRIFKDIDPNKATNYTVIILRTIGILVIGSLLYLLIRYLISKEGNFLFGKKNRKIKIATQDLEENIHEINFPQSILKFEKQQDYRSAIRYHFLFALKKLSDKDLIKWNPEKTNRDYLRELKNISLKEDFSRIIYIYDYIWYGEFDTEEKDYQYYRSYFNKF</sequence>
<dbReference type="Proteomes" id="UP000199203">
    <property type="component" value="Unassembled WGS sequence"/>
</dbReference>
<evidence type="ECO:0000256" key="1">
    <source>
        <dbReference type="SAM" id="Phobius"/>
    </source>
</evidence>
<proteinExistence type="predicted"/>
<dbReference type="EMBL" id="FNBH01000001">
    <property type="protein sequence ID" value="SDE79066.1"/>
    <property type="molecule type" value="Genomic_DNA"/>
</dbReference>
<feature type="transmembrane region" description="Helical" evidence="1">
    <location>
        <begin position="119"/>
        <end position="141"/>
    </location>
</feature>
<dbReference type="AlphaFoldDB" id="A0A1G7FT32"/>
<evidence type="ECO:0000256" key="2">
    <source>
        <dbReference type="SAM" id="SignalP"/>
    </source>
</evidence>
<reference evidence="4" key="1">
    <citation type="submission" date="2016-10" db="EMBL/GenBank/DDBJ databases">
        <authorList>
            <person name="Varghese N."/>
            <person name="Submissions S."/>
        </authorList>
    </citation>
    <scope>NUCLEOTIDE SEQUENCE [LARGE SCALE GENOMIC DNA]</scope>
    <source>
        <strain evidence="4">DSM 19684</strain>
    </source>
</reference>
<dbReference type="RefSeq" id="WP_089870652.1">
    <property type="nucleotide sequence ID" value="NZ_FNBH01000001.1"/>
</dbReference>
<dbReference type="OrthoDB" id="5491447at2"/>
<feature type="chain" id="PRO_5011591578" evidence="2">
    <location>
        <begin position="21"/>
        <end position="262"/>
    </location>
</feature>
<keyword evidence="2" id="KW-0732">Signal</keyword>
<organism evidence="3 4">
    <name type="scientific">Epilithonimonas hungarica</name>
    <dbReference type="NCBI Taxonomy" id="454006"/>
    <lineage>
        <taxon>Bacteria</taxon>
        <taxon>Pseudomonadati</taxon>
        <taxon>Bacteroidota</taxon>
        <taxon>Flavobacteriia</taxon>
        <taxon>Flavobacteriales</taxon>
        <taxon>Weeksellaceae</taxon>
        <taxon>Chryseobacterium group</taxon>
        <taxon>Epilithonimonas</taxon>
    </lineage>
</organism>
<protein>
    <submittedName>
        <fullName evidence="3">Uncharacterized protein</fullName>
    </submittedName>
</protein>
<gene>
    <name evidence="3" type="ORF">SAMN05421825_0211</name>
</gene>
<name>A0A1G7FT32_9FLAO</name>
<dbReference type="STRING" id="454006.SAMN05421825_0211"/>
<feature type="signal peptide" evidence="2">
    <location>
        <begin position="1"/>
        <end position="20"/>
    </location>
</feature>
<keyword evidence="1" id="KW-1133">Transmembrane helix</keyword>
<evidence type="ECO:0000313" key="4">
    <source>
        <dbReference type="Proteomes" id="UP000199203"/>
    </source>
</evidence>
<keyword evidence="1" id="KW-0812">Transmembrane</keyword>
<keyword evidence="1" id="KW-0472">Membrane</keyword>
<keyword evidence="4" id="KW-1185">Reference proteome</keyword>
<accession>A0A1G7FT32</accession>
<evidence type="ECO:0000313" key="3">
    <source>
        <dbReference type="EMBL" id="SDE79066.1"/>
    </source>
</evidence>